<name>A0A6P3Y2W4_DINQU</name>
<evidence type="ECO:0000256" key="2">
    <source>
        <dbReference type="SAM" id="Phobius"/>
    </source>
</evidence>
<proteinExistence type="predicted"/>
<reference evidence="5" key="1">
    <citation type="submission" date="2025-08" db="UniProtKB">
        <authorList>
            <consortium name="RefSeq"/>
        </authorList>
    </citation>
    <scope>IDENTIFICATION</scope>
</reference>
<feature type="compositionally biased region" description="Basic and acidic residues" evidence="1">
    <location>
        <begin position="198"/>
        <end position="207"/>
    </location>
</feature>
<feature type="region of interest" description="Disordered" evidence="1">
    <location>
        <begin position="28"/>
        <end position="67"/>
    </location>
</feature>
<keyword evidence="4" id="KW-1185">Reference proteome</keyword>
<keyword evidence="2" id="KW-1133">Transmembrane helix</keyword>
<feature type="compositionally biased region" description="Polar residues" evidence="1">
    <location>
        <begin position="209"/>
        <end position="239"/>
    </location>
</feature>
<protein>
    <submittedName>
        <fullName evidence="5">Uncharacterized protein LOC106749861</fullName>
    </submittedName>
</protein>
<feature type="compositionally biased region" description="Polar residues" evidence="1">
    <location>
        <begin position="140"/>
        <end position="160"/>
    </location>
</feature>
<organism evidence="4 5">
    <name type="scientific">Dinoponera quadriceps</name>
    <name type="common">South American ant</name>
    <dbReference type="NCBI Taxonomy" id="609295"/>
    <lineage>
        <taxon>Eukaryota</taxon>
        <taxon>Metazoa</taxon>
        <taxon>Ecdysozoa</taxon>
        <taxon>Arthropoda</taxon>
        <taxon>Hexapoda</taxon>
        <taxon>Insecta</taxon>
        <taxon>Pterygota</taxon>
        <taxon>Neoptera</taxon>
        <taxon>Endopterygota</taxon>
        <taxon>Hymenoptera</taxon>
        <taxon>Apocrita</taxon>
        <taxon>Aculeata</taxon>
        <taxon>Formicoidea</taxon>
        <taxon>Formicidae</taxon>
        <taxon>Ponerinae</taxon>
        <taxon>Ponerini</taxon>
        <taxon>Dinoponera</taxon>
    </lineage>
</organism>
<dbReference type="OrthoDB" id="10071013at2759"/>
<dbReference type="Proteomes" id="UP000515204">
    <property type="component" value="Unplaced"/>
</dbReference>
<dbReference type="KEGG" id="dqu:106749861"/>
<evidence type="ECO:0000256" key="1">
    <source>
        <dbReference type="SAM" id="MobiDB-lite"/>
    </source>
</evidence>
<dbReference type="GeneID" id="106749861"/>
<feature type="region of interest" description="Disordered" evidence="1">
    <location>
        <begin position="129"/>
        <end position="274"/>
    </location>
</feature>
<keyword evidence="2" id="KW-0472">Membrane</keyword>
<evidence type="ECO:0000256" key="3">
    <source>
        <dbReference type="SAM" id="SignalP"/>
    </source>
</evidence>
<feature type="chain" id="PRO_5028459489" evidence="3">
    <location>
        <begin position="27"/>
        <end position="329"/>
    </location>
</feature>
<feature type="compositionally biased region" description="Low complexity" evidence="1">
    <location>
        <begin position="37"/>
        <end position="50"/>
    </location>
</feature>
<keyword evidence="2" id="KW-0812">Transmembrane</keyword>
<feature type="transmembrane region" description="Helical" evidence="2">
    <location>
        <begin position="282"/>
        <end position="304"/>
    </location>
</feature>
<keyword evidence="3" id="KW-0732">Signal</keyword>
<feature type="signal peptide" evidence="3">
    <location>
        <begin position="1"/>
        <end position="26"/>
    </location>
</feature>
<sequence>MAVIDSTGFLVSLLCLVAVLTSSVSAVAGPDGTSSASPSLSQDCSSKSSSATTGKHPHCNVTDDKQIPKNLTSTSMMAEGGPIPISTSPEQQENIKAPIEADTSHEFRARENMPKERFAAPSVVARKGVEEKKVKARKGVNQSSLDSEQATTSFSQTTLENARLPVAENATTAPARADDQAEASNVDAPKSNVSDSRPNADHADHHSGAKSSSILIPVNASTSHTESTNDTTIQKSSPPAETKHVPKPKPTVTTVGKSETNEARLPSRNKGSLSGKPRKIDYIVPVIITIIAVPLLGTAIFLLYRRGRDCWDKRHYRRMDFLIDGMYND</sequence>
<dbReference type="RefSeq" id="XP_014485216.1">
    <property type="nucleotide sequence ID" value="XM_014629730.1"/>
</dbReference>
<evidence type="ECO:0000313" key="5">
    <source>
        <dbReference type="RefSeq" id="XP_014485216.1"/>
    </source>
</evidence>
<accession>A0A6P3Y2W4</accession>
<dbReference type="AlphaFoldDB" id="A0A6P3Y2W4"/>
<evidence type="ECO:0000313" key="4">
    <source>
        <dbReference type="Proteomes" id="UP000515204"/>
    </source>
</evidence>
<gene>
    <name evidence="5" type="primary">LOC106749861</name>
</gene>